<feature type="coiled-coil region" evidence="1">
    <location>
        <begin position="78"/>
        <end position="110"/>
    </location>
</feature>
<evidence type="ECO:0000256" key="1">
    <source>
        <dbReference type="SAM" id="Coils"/>
    </source>
</evidence>
<feature type="chain" id="PRO_5012665943" description="Variable surface protein" evidence="2">
    <location>
        <begin position="17"/>
        <end position="273"/>
    </location>
</feature>
<dbReference type="Proteomes" id="UP000195521">
    <property type="component" value="Unassembled WGS sequence"/>
</dbReference>
<keyword evidence="1" id="KW-0175">Coiled coil</keyword>
<sequence length="273" mass="31822">MSFSCVFLFFFMWILATLVGYDQPGLLFRLVKCNIRVTKNKKRRQKTGDRFMSQDLGGYEQNEVDKFSVIEKENELGQIEEENELGQIEEENEQSQIEEENEQSQIEKENEIMRNNILREEVLSDISPHTVDMLFSQNGNIDNSSFDTVSNQYTFFETPNDRLVNQKDSLSTLGQQNLLQNKQNWNQMPDIAISCRETGCPQSYKMCVPFFYDSANFQGKRLLEIIHNSDELVKNGLKFANQNIIDDERKYILLYSCICKKYTPDGLCDQSVE</sequence>
<dbReference type="OrthoDB" id="386648at2759"/>
<keyword evidence="4" id="KW-1185">Reference proteome</keyword>
<accession>A0A1Y1JI69</accession>
<gene>
    <name evidence="3" type="ORF">PGO_052040</name>
</gene>
<dbReference type="OMA" id="CPKTYQM"/>
<dbReference type="AlphaFoldDB" id="A0A1Y1JI69"/>
<dbReference type="EMBL" id="BDQF01000006">
    <property type="protein sequence ID" value="GAW79794.1"/>
    <property type="molecule type" value="Genomic_DNA"/>
</dbReference>
<evidence type="ECO:0008006" key="5">
    <source>
        <dbReference type="Google" id="ProtNLM"/>
    </source>
</evidence>
<comment type="caution">
    <text evidence="3">The sequence shown here is derived from an EMBL/GenBank/DDBJ whole genome shotgun (WGS) entry which is preliminary data.</text>
</comment>
<reference evidence="4" key="1">
    <citation type="submission" date="2017-04" db="EMBL/GenBank/DDBJ databases">
        <title>Plasmodium gonderi genome.</title>
        <authorList>
            <person name="Arisue N."/>
            <person name="Honma H."/>
            <person name="Kawai S."/>
            <person name="Tougan T."/>
            <person name="Tanabe K."/>
            <person name="Horii T."/>
        </authorList>
    </citation>
    <scope>NUCLEOTIDE SEQUENCE [LARGE SCALE GENOMIC DNA]</scope>
    <source>
        <strain evidence="4">ATCC 30045</strain>
    </source>
</reference>
<dbReference type="GeneID" id="39746506"/>
<name>A0A1Y1JI69_PLAGO</name>
<dbReference type="RefSeq" id="XP_028542383.1">
    <property type="nucleotide sequence ID" value="XM_028686582.1"/>
</dbReference>
<organism evidence="3 4">
    <name type="scientific">Plasmodium gonderi</name>
    <dbReference type="NCBI Taxonomy" id="77519"/>
    <lineage>
        <taxon>Eukaryota</taxon>
        <taxon>Sar</taxon>
        <taxon>Alveolata</taxon>
        <taxon>Apicomplexa</taxon>
        <taxon>Aconoidasida</taxon>
        <taxon>Haemosporida</taxon>
        <taxon>Plasmodiidae</taxon>
        <taxon>Plasmodium</taxon>
        <taxon>Plasmodium (Plasmodium)</taxon>
    </lineage>
</organism>
<evidence type="ECO:0000313" key="4">
    <source>
        <dbReference type="Proteomes" id="UP000195521"/>
    </source>
</evidence>
<proteinExistence type="predicted"/>
<evidence type="ECO:0000313" key="3">
    <source>
        <dbReference type="EMBL" id="GAW79794.1"/>
    </source>
</evidence>
<protein>
    <recommendedName>
        <fullName evidence="5">Variable surface protein</fullName>
    </recommendedName>
</protein>
<keyword evidence="2" id="KW-0732">Signal</keyword>
<evidence type="ECO:0000256" key="2">
    <source>
        <dbReference type="SAM" id="SignalP"/>
    </source>
</evidence>
<feature type="signal peptide" evidence="2">
    <location>
        <begin position="1"/>
        <end position="16"/>
    </location>
</feature>